<evidence type="ECO:0000256" key="7">
    <source>
        <dbReference type="SAM" id="MobiDB-lite"/>
    </source>
</evidence>
<dbReference type="PANTHER" id="PTHR13018:SF20">
    <property type="entry name" value="SPORULATION-SPECIFIC PROTEIN 75"/>
    <property type="match status" value="1"/>
</dbReference>
<feature type="domain" description="10TM putative phosphate transporter extracellular tail" evidence="10">
    <location>
        <begin position="942"/>
        <end position="1007"/>
    </location>
</feature>
<feature type="transmembrane region" description="Helical" evidence="8">
    <location>
        <begin position="475"/>
        <end position="504"/>
    </location>
</feature>
<dbReference type="InterPro" id="IPR027815">
    <property type="entry name" value="CSC1/OSCA1-like_cyt"/>
</dbReference>
<evidence type="ECO:0000256" key="8">
    <source>
        <dbReference type="SAM" id="Phobius"/>
    </source>
</evidence>
<keyword evidence="3" id="KW-0813">Transport</keyword>
<comment type="similarity">
    <text evidence="2">Belongs to the CSC1 (TC 1.A.17) family.</text>
</comment>
<evidence type="ECO:0000259" key="12">
    <source>
        <dbReference type="Pfam" id="PF14703"/>
    </source>
</evidence>
<reference evidence="13" key="1">
    <citation type="journal article" date="2020" name="Stud. Mycol.">
        <title>101 Dothideomycetes genomes: a test case for predicting lifestyles and emergence of pathogens.</title>
        <authorList>
            <person name="Haridas S."/>
            <person name="Albert R."/>
            <person name="Binder M."/>
            <person name="Bloem J."/>
            <person name="Labutti K."/>
            <person name="Salamov A."/>
            <person name="Andreopoulos B."/>
            <person name="Baker S."/>
            <person name="Barry K."/>
            <person name="Bills G."/>
            <person name="Bluhm B."/>
            <person name="Cannon C."/>
            <person name="Castanera R."/>
            <person name="Culley D."/>
            <person name="Daum C."/>
            <person name="Ezra D."/>
            <person name="Gonzalez J."/>
            <person name="Henrissat B."/>
            <person name="Kuo A."/>
            <person name="Liang C."/>
            <person name="Lipzen A."/>
            <person name="Lutzoni F."/>
            <person name="Magnuson J."/>
            <person name="Mondo S."/>
            <person name="Nolan M."/>
            <person name="Ohm R."/>
            <person name="Pangilinan J."/>
            <person name="Park H.-J."/>
            <person name="Ramirez L."/>
            <person name="Alfaro M."/>
            <person name="Sun H."/>
            <person name="Tritt A."/>
            <person name="Yoshinaga Y."/>
            <person name="Zwiers L.-H."/>
            <person name="Turgeon B."/>
            <person name="Goodwin S."/>
            <person name="Spatafora J."/>
            <person name="Crous P."/>
            <person name="Grigoriev I."/>
        </authorList>
    </citation>
    <scope>NUCLEOTIDE SEQUENCE</scope>
    <source>
        <strain evidence="13">CBS 113389</strain>
    </source>
</reference>
<evidence type="ECO:0000259" key="11">
    <source>
        <dbReference type="Pfam" id="PF13967"/>
    </source>
</evidence>
<feature type="transmembrane region" description="Helical" evidence="8">
    <location>
        <begin position="571"/>
        <end position="599"/>
    </location>
</feature>
<dbReference type="Proteomes" id="UP000799767">
    <property type="component" value="Unassembled WGS sequence"/>
</dbReference>
<feature type="compositionally biased region" description="Basic and acidic residues" evidence="7">
    <location>
        <begin position="824"/>
        <end position="849"/>
    </location>
</feature>
<feature type="compositionally biased region" description="Polar residues" evidence="7">
    <location>
        <begin position="814"/>
        <end position="823"/>
    </location>
</feature>
<evidence type="ECO:0000256" key="5">
    <source>
        <dbReference type="ARBA" id="ARBA00022989"/>
    </source>
</evidence>
<evidence type="ECO:0000256" key="6">
    <source>
        <dbReference type="ARBA" id="ARBA00023136"/>
    </source>
</evidence>
<feature type="transmembrane region" description="Helical" evidence="8">
    <location>
        <begin position="619"/>
        <end position="640"/>
    </location>
</feature>
<evidence type="ECO:0000256" key="1">
    <source>
        <dbReference type="ARBA" id="ARBA00004141"/>
    </source>
</evidence>
<dbReference type="AlphaFoldDB" id="A0A6A6PK66"/>
<feature type="transmembrane region" description="Helical" evidence="8">
    <location>
        <begin position="176"/>
        <end position="195"/>
    </location>
</feature>
<proteinExistence type="inferred from homology"/>
<name>A0A6A6PK66_9PEZI</name>
<feature type="domain" description="CSC1/OSCA1-like cytosolic" evidence="12">
    <location>
        <begin position="220"/>
        <end position="466"/>
    </location>
</feature>
<evidence type="ECO:0000313" key="14">
    <source>
        <dbReference type="Proteomes" id="UP000799767"/>
    </source>
</evidence>
<dbReference type="PANTHER" id="PTHR13018">
    <property type="entry name" value="PROBABLE MEMBRANE PROTEIN DUF221-RELATED"/>
    <property type="match status" value="1"/>
</dbReference>
<keyword evidence="5 8" id="KW-1133">Transmembrane helix</keyword>
<accession>A0A6A6PK66</accession>
<feature type="domain" description="CSC1/OSCA1-like 7TM region" evidence="9">
    <location>
        <begin position="478"/>
        <end position="751"/>
    </location>
</feature>
<gene>
    <name evidence="13" type="ORF">BDY17DRAFT_312318</name>
</gene>
<protein>
    <recommendedName>
        <fullName evidence="15">DUF221-domain-containing protein</fullName>
    </recommendedName>
</protein>
<feature type="transmembrane region" description="Helical" evidence="8">
    <location>
        <begin position="761"/>
        <end position="783"/>
    </location>
</feature>
<evidence type="ECO:0000313" key="13">
    <source>
        <dbReference type="EMBL" id="KAF2480409.1"/>
    </source>
</evidence>
<dbReference type="OrthoDB" id="1076608at2759"/>
<dbReference type="GeneID" id="54476614"/>
<evidence type="ECO:0000256" key="4">
    <source>
        <dbReference type="ARBA" id="ARBA00022692"/>
    </source>
</evidence>
<keyword evidence="6 8" id="KW-0472">Membrane</keyword>
<feature type="region of interest" description="Disordered" evidence="7">
    <location>
        <begin position="811"/>
        <end position="882"/>
    </location>
</feature>
<feature type="domain" description="CSC1/OSCA1-like N-terminal transmembrane" evidence="11">
    <location>
        <begin position="33"/>
        <end position="197"/>
    </location>
</feature>
<comment type="subcellular location">
    <subcellularLocation>
        <location evidence="1">Membrane</location>
        <topology evidence="1">Multi-pass membrane protein</topology>
    </subcellularLocation>
</comment>
<dbReference type="GO" id="GO:0005886">
    <property type="term" value="C:plasma membrane"/>
    <property type="evidence" value="ECO:0007669"/>
    <property type="project" value="TreeGrafter"/>
</dbReference>
<dbReference type="Pfam" id="PF13967">
    <property type="entry name" value="RSN1_TM"/>
    <property type="match status" value="1"/>
</dbReference>
<dbReference type="EMBL" id="MU001639">
    <property type="protein sequence ID" value="KAF2480409.1"/>
    <property type="molecule type" value="Genomic_DNA"/>
</dbReference>
<dbReference type="InterPro" id="IPR045122">
    <property type="entry name" value="Csc1-like"/>
</dbReference>
<evidence type="ECO:0000259" key="10">
    <source>
        <dbReference type="Pfam" id="PF12621"/>
    </source>
</evidence>
<keyword evidence="14" id="KW-1185">Reference proteome</keyword>
<dbReference type="Pfam" id="PF02714">
    <property type="entry name" value="RSN1_7TM"/>
    <property type="match status" value="1"/>
</dbReference>
<evidence type="ECO:0000256" key="3">
    <source>
        <dbReference type="ARBA" id="ARBA00022448"/>
    </source>
</evidence>
<dbReference type="GO" id="GO:0005227">
    <property type="term" value="F:calcium-activated cation channel activity"/>
    <property type="evidence" value="ECO:0007669"/>
    <property type="project" value="InterPro"/>
</dbReference>
<dbReference type="Pfam" id="PF14703">
    <property type="entry name" value="PHM7_cyt"/>
    <property type="match status" value="1"/>
</dbReference>
<feature type="transmembrane region" description="Helical" evidence="8">
    <location>
        <begin position="677"/>
        <end position="710"/>
    </location>
</feature>
<evidence type="ECO:0008006" key="15">
    <source>
        <dbReference type="Google" id="ProtNLM"/>
    </source>
</evidence>
<feature type="transmembrane region" description="Helical" evidence="8">
    <location>
        <begin position="524"/>
        <end position="550"/>
    </location>
</feature>
<dbReference type="RefSeq" id="XP_033586979.1">
    <property type="nucleotide sequence ID" value="XM_033735612.1"/>
</dbReference>
<feature type="transmembrane region" description="Helical" evidence="8">
    <location>
        <begin position="109"/>
        <end position="133"/>
    </location>
</feature>
<feature type="transmembrane region" description="Helical" evidence="8">
    <location>
        <begin position="735"/>
        <end position="754"/>
    </location>
</feature>
<dbReference type="InterPro" id="IPR022257">
    <property type="entry name" value="PHM7_ext"/>
</dbReference>
<evidence type="ECO:0000259" key="9">
    <source>
        <dbReference type="Pfam" id="PF02714"/>
    </source>
</evidence>
<organism evidence="13 14">
    <name type="scientific">Neohortaea acidophila</name>
    <dbReference type="NCBI Taxonomy" id="245834"/>
    <lineage>
        <taxon>Eukaryota</taxon>
        <taxon>Fungi</taxon>
        <taxon>Dikarya</taxon>
        <taxon>Ascomycota</taxon>
        <taxon>Pezizomycotina</taxon>
        <taxon>Dothideomycetes</taxon>
        <taxon>Dothideomycetidae</taxon>
        <taxon>Mycosphaerellales</taxon>
        <taxon>Teratosphaeriaceae</taxon>
        <taxon>Neohortaea</taxon>
    </lineage>
</organism>
<evidence type="ECO:0000256" key="2">
    <source>
        <dbReference type="ARBA" id="ARBA00007779"/>
    </source>
</evidence>
<dbReference type="InterPro" id="IPR003864">
    <property type="entry name" value="CSC1/OSCA1-like_7TM"/>
</dbReference>
<sequence>MSSGNSSDNPFGGIINGDAGKATSSNGITTKAFALNLATGLALFAFELSGFFLLKSSGAGRRIYQPKTYLVQDRLRVEAIPVSPWKWIRRVVTIKDEELKAKCGLDGYFFIRFIRAMLVIFVPMTIIIVPILFPINYNGGAGTNTFEVGGHPHNYNVTGLNVLSFQNVAPNQTSRYWGHLVCACLAIAWTLYRIYREKLHFIAVRQEYLTSPEHRLKASARTVLVTNIPSEYRSNEALKALFDVFVDNDDRSKLTVWVNRDYKSLRALSARRRKLCHALEKEELKILRSVNKQYRKLGSAKAVESAPRIRPLDFTVPSERHEVATNDTQQALKHIAKLFDEDCKDHDQLWRKYLKKSEGSQVKIIEDETDSRTQPSSLKFWKREPTTSVPKIAWLRAEIARLNVQIDEILQDLDDETQFKKQNSAFVQFDRQMSAHMAFALTTHHRPGCMSPRFLDVAPHEVLWPNMGLTTWDRFVRACIAVVLFIGMIILWGIPATFLGIISQLESVRYNYTWLHWLRPWPNWIISLISGPVASILLALLIQLVVPALCRKLAVLVGSPTRSKREVNTQTFYFTFLFIELVLVTSISSGLVATIGAIINNPTTISSTLAYDLPKAANYFFNYLIIQALGFSGSVLFQYLRLLYITMIWPWFTQTPREEAWLQTTIPHQMWGNVYSLFTNFAAIGLIYSVISPLVLVFISIMFFLFWIAYRHNYYYVQRNKVDTHGLLFEHALSLLYTGIYVMEIALIGLFFLVRNSADKVACGPQAIIMIVVLVLTGIYHYVTETLFYPLRELLPVTLEDSAAEAERRRFISENDNTPPNEEQEVKQSVEQTEEQRSSSDSEKPKKEPPLTADGGPLQILGKSIRRRPGAAGEKHAISRTADNARRMLSHINHEREVSLRPEGSEGGGGTLKKREAQDQLGAAIAGYPDELTDLSRPERSIELEAAYQDPVTRESAPIIWIPQDPAGVSDDTLEHARKWQAYVQYNNSGAFLARNNKCVVTQPAPDVRSDWLLTWFL</sequence>
<dbReference type="Pfam" id="PF12621">
    <property type="entry name" value="PHM7_ext"/>
    <property type="match status" value="1"/>
</dbReference>
<feature type="transmembrane region" description="Helical" evidence="8">
    <location>
        <begin position="33"/>
        <end position="54"/>
    </location>
</feature>
<keyword evidence="4 8" id="KW-0812">Transmembrane</keyword>
<dbReference type="InterPro" id="IPR032880">
    <property type="entry name" value="CSC1/OSCA1-like_N"/>
</dbReference>